<dbReference type="PANTHER" id="PTHR48100">
    <property type="entry name" value="BROAD-SPECIFICITY PHOSPHATASE YOR283W-RELATED"/>
    <property type="match status" value="1"/>
</dbReference>
<dbReference type="GO" id="GO:0016791">
    <property type="term" value="F:phosphatase activity"/>
    <property type="evidence" value="ECO:0007669"/>
    <property type="project" value="TreeGrafter"/>
</dbReference>
<dbReference type="STRING" id="83767.SAMN05660652_00922"/>
<dbReference type="InterPro" id="IPR029033">
    <property type="entry name" value="His_PPase_superfam"/>
</dbReference>
<evidence type="ECO:0000313" key="5">
    <source>
        <dbReference type="EMBL" id="SDG92576.1"/>
    </source>
</evidence>
<dbReference type="Gene3D" id="3.40.50.1240">
    <property type="entry name" value="Phosphoglycerate mutase-like"/>
    <property type="match status" value="1"/>
</dbReference>
<dbReference type="SUPFAM" id="SSF53254">
    <property type="entry name" value="Phosphoglycerate mutase-like"/>
    <property type="match status" value="1"/>
</dbReference>
<dbReference type="Pfam" id="PF00300">
    <property type="entry name" value="His_Phos_1"/>
    <property type="match status" value="1"/>
</dbReference>
<proteinExistence type="predicted"/>
<feature type="active site" description="Proton donor/acceptor" evidence="3">
    <location>
        <position position="86"/>
    </location>
</feature>
<feature type="binding site" evidence="4">
    <location>
        <begin position="86"/>
        <end position="89"/>
    </location>
    <ligand>
        <name>substrate</name>
    </ligand>
</feature>
<dbReference type="PROSITE" id="PS00175">
    <property type="entry name" value="PG_MUTASE"/>
    <property type="match status" value="1"/>
</dbReference>
<evidence type="ECO:0000256" key="3">
    <source>
        <dbReference type="PIRSR" id="PIRSR613078-1"/>
    </source>
</evidence>
<dbReference type="InterPro" id="IPR013078">
    <property type="entry name" value="His_Pase_superF_clade-1"/>
</dbReference>
<feature type="binding site" evidence="4">
    <location>
        <position position="62"/>
    </location>
    <ligand>
        <name>substrate</name>
    </ligand>
</feature>
<keyword evidence="1" id="KW-0324">Glycolysis</keyword>
<dbReference type="GO" id="GO:0005737">
    <property type="term" value="C:cytoplasm"/>
    <property type="evidence" value="ECO:0007669"/>
    <property type="project" value="TreeGrafter"/>
</dbReference>
<evidence type="ECO:0000313" key="6">
    <source>
        <dbReference type="Proteomes" id="UP000198607"/>
    </source>
</evidence>
<dbReference type="PIRSF" id="PIRSF000709">
    <property type="entry name" value="6PFK_2-Ptase"/>
    <property type="match status" value="1"/>
</dbReference>
<dbReference type="AlphaFoldDB" id="A0A1G7Y8E8"/>
<dbReference type="Proteomes" id="UP000198607">
    <property type="component" value="Unassembled WGS sequence"/>
</dbReference>
<name>A0A1G7Y8E8_9RHOO</name>
<feature type="active site" description="Tele-phosphohistidine intermediate" evidence="3">
    <location>
        <position position="13"/>
    </location>
</feature>
<gene>
    <name evidence="5" type="ORF">SAMN05660652_00922</name>
</gene>
<dbReference type="InterPro" id="IPR050275">
    <property type="entry name" value="PGM_Phosphatase"/>
</dbReference>
<dbReference type="PANTHER" id="PTHR48100:SF1">
    <property type="entry name" value="HISTIDINE PHOSPHATASE FAMILY PROTEIN-RELATED"/>
    <property type="match status" value="1"/>
</dbReference>
<dbReference type="SMART" id="SM00855">
    <property type="entry name" value="PGAM"/>
    <property type="match status" value="1"/>
</dbReference>
<evidence type="ECO:0000256" key="4">
    <source>
        <dbReference type="PIRSR" id="PIRSR613078-2"/>
    </source>
</evidence>
<reference evidence="5 6" key="1">
    <citation type="submission" date="2016-10" db="EMBL/GenBank/DDBJ databases">
        <authorList>
            <person name="de Groot N.N."/>
        </authorList>
    </citation>
    <scope>NUCLEOTIDE SEQUENCE [LARGE SCALE GENOMIC DNA]</scope>
    <source>
        <strain evidence="5 6">DSM 5885</strain>
    </source>
</reference>
<dbReference type="EMBL" id="FNCY01000002">
    <property type="protein sequence ID" value="SDG92576.1"/>
    <property type="molecule type" value="Genomic_DNA"/>
</dbReference>
<evidence type="ECO:0000256" key="2">
    <source>
        <dbReference type="ARBA" id="ARBA00023235"/>
    </source>
</evidence>
<feature type="binding site" evidence="4">
    <location>
        <begin position="12"/>
        <end position="19"/>
    </location>
    <ligand>
        <name>substrate</name>
    </ligand>
</feature>
<accession>A0A1G7Y8E8</accession>
<dbReference type="CDD" id="cd07067">
    <property type="entry name" value="HP_PGM_like"/>
    <property type="match status" value="1"/>
</dbReference>
<keyword evidence="6" id="KW-1185">Reference proteome</keyword>
<dbReference type="OrthoDB" id="9781415at2"/>
<sequence length="216" mass="23914">MTTIAMRLCLVRHGETAWNAEQRMQGHKDLPLSPEGLEQAEQAGGLFVGLKAAALYSSDLQRAWQTAQPIAAALGLPITRLTALRERNYGRCEGMIRHEVAARYPDDATALRERTPDYVLPGGESLNQHRRRIEACINALAEKHAGETVVVVTHGGVLDLIYRRATDTPIEKPRDFPIPNTGICWLNIAGDDWQIEQWADTAHLGERGAIEVTANF</sequence>
<evidence type="ECO:0000256" key="1">
    <source>
        <dbReference type="ARBA" id="ARBA00023152"/>
    </source>
</evidence>
<keyword evidence="2" id="KW-0413">Isomerase</keyword>
<dbReference type="InterPro" id="IPR001345">
    <property type="entry name" value="PG/BPGM_mutase_AS"/>
</dbReference>
<dbReference type="RefSeq" id="WP_091934340.1">
    <property type="nucleotide sequence ID" value="NZ_FNCY01000002.1"/>
</dbReference>
<protein>
    <submittedName>
        <fullName evidence="5">Probable phosphoglycerate mutase</fullName>
    </submittedName>
</protein>
<organism evidence="5 6">
    <name type="scientific">Propionivibrio dicarboxylicus</name>
    <dbReference type="NCBI Taxonomy" id="83767"/>
    <lineage>
        <taxon>Bacteria</taxon>
        <taxon>Pseudomonadati</taxon>
        <taxon>Pseudomonadota</taxon>
        <taxon>Betaproteobacteria</taxon>
        <taxon>Rhodocyclales</taxon>
        <taxon>Rhodocyclaceae</taxon>
        <taxon>Propionivibrio</taxon>
    </lineage>
</organism>